<evidence type="ECO:0000256" key="1">
    <source>
        <dbReference type="SAM" id="Coils"/>
    </source>
</evidence>
<dbReference type="OrthoDB" id="4807086at2"/>
<dbReference type="AlphaFoldDB" id="A0A371PCI7"/>
<keyword evidence="1" id="KW-0175">Coiled coil</keyword>
<comment type="caution">
    <text evidence="2">The sequence shown here is derived from an EMBL/GenBank/DDBJ whole genome shotgun (WGS) entry which is preliminary data.</text>
</comment>
<dbReference type="Proteomes" id="UP000265581">
    <property type="component" value="Unassembled WGS sequence"/>
</dbReference>
<evidence type="ECO:0000313" key="2">
    <source>
        <dbReference type="EMBL" id="REK73642.1"/>
    </source>
</evidence>
<protein>
    <submittedName>
        <fullName evidence="2">Uncharacterized protein</fullName>
    </submittedName>
</protein>
<dbReference type="EMBL" id="QUBR01000001">
    <property type="protein sequence ID" value="REK73642.1"/>
    <property type="molecule type" value="Genomic_DNA"/>
</dbReference>
<keyword evidence="3" id="KW-1185">Reference proteome</keyword>
<feature type="coiled-coil region" evidence="1">
    <location>
        <begin position="40"/>
        <end position="67"/>
    </location>
</feature>
<name>A0A371PCI7_9ACTN</name>
<dbReference type="RefSeq" id="WP_119703752.1">
    <property type="nucleotide sequence ID" value="NZ_JBHSOI010000001.1"/>
</dbReference>
<evidence type="ECO:0000313" key="3">
    <source>
        <dbReference type="Proteomes" id="UP000265581"/>
    </source>
</evidence>
<accession>A0A371PCI7</accession>
<gene>
    <name evidence="2" type="ORF">DX116_08940</name>
</gene>
<sequence length="240" mass="26646">MNDVDPSASESIAADFEGDAFDDWIGGATVSKRSVAIYGKPGLYAEYQELERELERIEAENKGGGEMAGSGFAKVTARMAEIYDEWIESKSTWIVRALDDDQTKELEAELGEGPLKPDELVEPVLPAKHTENQAKAHTLKMRAYEEAKPLHDEAVKEHEAANAEYVTQLNLRIIAEAVERIDFANGRVQHSITVERLLSLKKKLGERQLLKLINASQLALLAEPEIHAPFSQDSSETDQT</sequence>
<organism evidence="2 3">
    <name type="scientific">Aeromicrobium endophyticum</name>
    <dbReference type="NCBI Taxonomy" id="2292704"/>
    <lineage>
        <taxon>Bacteria</taxon>
        <taxon>Bacillati</taxon>
        <taxon>Actinomycetota</taxon>
        <taxon>Actinomycetes</taxon>
        <taxon>Propionibacteriales</taxon>
        <taxon>Nocardioidaceae</taxon>
        <taxon>Aeromicrobium</taxon>
    </lineage>
</organism>
<reference evidence="2 3" key="1">
    <citation type="submission" date="2018-08" db="EMBL/GenBank/DDBJ databases">
        <title>Aeromicrobium sp. M2KJ-4, whole genome shotgun sequence.</title>
        <authorList>
            <person name="Tuo L."/>
        </authorList>
    </citation>
    <scope>NUCLEOTIDE SEQUENCE [LARGE SCALE GENOMIC DNA]</scope>
    <source>
        <strain evidence="2 3">M2KJ-4</strain>
    </source>
</reference>
<proteinExistence type="predicted"/>